<evidence type="ECO:0000313" key="3">
    <source>
        <dbReference type="EMBL" id="MDT8757499.1"/>
    </source>
</evidence>
<keyword evidence="2" id="KW-0732">Signal</keyword>
<evidence type="ECO:0008006" key="4">
    <source>
        <dbReference type="Google" id="ProtNLM"/>
    </source>
</evidence>
<dbReference type="Gene3D" id="2.40.160.90">
    <property type="match status" value="1"/>
</dbReference>
<gene>
    <name evidence="3" type="ORF">MZO42_02205</name>
</gene>
<sequence>MRSFRTYLALTGAVTLAACGGDTGPQTVGSNPPPVGGSTPTPTPANLLDVTSTVTYDTVGAFQALDTTTTQTTPKADPSQATLGVQSLYTANAATVNAPNGSITYSPRDGVFTVKIADSKAAVTRDYNFQDPAHRTQFSGSDFARFQIPDLATFNYLQVLDGNAQPVFFYQRPGAKTTFVSLAGFSRVVENRTTSSTATDDIVTTTFDGERGAFVFGQKTPNGQVPVSGEGSYNGDFLASMVMDPTGGGRSTLQWLTGTSAVKINFATGKADLALSGTVGEAYVLGTRVAAPIDAGSTFSAKGTAQVDLIRSGGFTGAFTQNTTGANNVGFTTGGIFTGIDFASAAAGGSTAGASSIDGAFFGPNAVNIGGNFRIVGGIPNQRVDILGAFSGAK</sequence>
<protein>
    <recommendedName>
        <fullName evidence="4">Transferrin-binding protein B C-lobe/N-lobe beta barrel domain-containing protein</fullName>
    </recommendedName>
</protein>
<reference evidence="3" key="1">
    <citation type="submission" date="2022-04" db="EMBL/GenBank/DDBJ databases">
        <title>Tomato heritable bacteria conferring resistance against bacterial wilt.</title>
        <authorList>
            <person name="Yin J."/>
        </authorList>
    </citation>
    <scope>NUCLEOTIDE SEQUENCE</scope>
    <source>
        <strain evidence="3">Cra20</strain>
    </source>
</reference>
<evidence type="ECO:0000256" key="1">
    <source>
        <dbReference type="SAM" id="MobiDB-lite"/>
    </source>
</evidence>
<feature type="signal peptide" evidence="2">
    <location>
        <begin position="1"/>
        <end position="20"/>
    </location>
</feature>
<accession>A0ABU3MYV4</accession>
<feature type="chain" id="PRO_5047219361" description="Transferrin-binding protein B C-lobe/N-lobe beta barrel domain-containing protein" evidence="2">
    <location>
        <begin position="21"/>
        <end position="394"/>
    </location>
</feature>
<dbReference type="PROSITE" id="PS51257">
    <property type="entry name" value="PROKAR_LIPOPROTEIN"/>
    <property type="match status" value="1"/>
</dbReference>
<name>A0ABU3MYV4_9SPHN</name>
<dbReference type="EMBL" id="JALMLT010000001">
    <property type="protein sequence ID" value="MDT8757499.1"/>
    <property type="molecule type" value="Genomic_DNA"/>
</dbReference>
<evidence type="ECO:0000256" key="2">
    <source>
        <dbReference type="SAM" id="SignalP"/>
    </source>
</evidence>
<feature type="region of interest" description="Disordered" evidence="1">
    <location>
        <begin position="24"/>
        <end position="43"/>
    </location>
</feature>
<proteinExistence type="predicted"/>
<organism evidence="3">
    <name type="scientific">Sphingomonas psychrotolerans</name>
    <dbReference type="NCBI Taxonomy" id="1327635"/>
    <lineage>
        <taxon>Bacteria</taxon>
        <taxon>Pseudomonadati</taxon>
        <taxon>Pseudomonadota</taxon>
        <taxon>Alphaproteobacteria</taxon>
        <taxon>Sphingomonadales</taxon>
        <taxon>Sphingomonadaceae</taxon>
        <taxon>Sphingomonas</taxon>
    </lineage>
</organism>
<comment type="caution">
    <text evidence="3">The sequence shown here is derived from an EMBL/GenBank/DDBJ whole genome shotgun (WGS) entry which is preliminary data.</text>
</comment>